<organism evidence="2 3">
    <name type="scientific">Kibdelosporangium lantanae</name>
    <dbReference type="NCBI Taxonomy" id="1497396"/>
    <lineage>
        <taxon>Bacteria</taxon>
        <taxon>Bacillati</taxon>
        <taxon>Actinomycetota</taxon>
        <taxon>Actinomycetes</taxon>
        <taxon>Pseudonocardiales</taxon>
        <taxon>Pseudonocardiaceae</taxon>
        <taxon>Kibdelosporangium</taxon>
    </lineage>
</organism>
<evidence type="ECO:0000313" key="2">
    <source>
        <dbReference type="EMBL" id="MFD1045403.1"/>
    </source>
</evidence>
<evidence type="ECO:0000259" key="1">
    <source>
        <dbReference type="Pfam" id="PF14230"/>
    </source>
</evidence>
<keyword evidence="3" id="KW-1185">Reference proteome</keyword>
<dbReference type="Pfam" id="PF14230">
    <property type="entry name" value="DUF4333"/>
    <property type="match status" value="1"/>
</dbReference>
<name>A0ABW3M5S3_9PSEU</name>
<gene>
    <name evidence="2" type="ORF">ACFQ1S_07280</name>
</gene>
<proteinExistence type="predicted"/>
<sequence>MKRVLVVLSLVAVAGCGSNRQMVLDGKTVEQGVTTVLVEKYEIDASDVRCPDNEEIKVGNMFDCSVKVSGQPKKVTLTIQDDKGTYDIGYPE</sequence>
<accession>A0ABW3M5S3</accession>
<comment type="caution">
    <text evidence="2">The sequence shown here is derived from an EMBL/GenBank/DDBJ whole genome shotgun (WGS) entry which is preliminary data.</text>
</comment>
<evidence type="ECO:0000313" key="3">
    <source>
        <dbReference type="Proteomes" id="UP001597045"/>
    </source>
</evidence>
<dbReference type="Proteomes" id="UP001597045">
    <property type="component" value="Unassembled WGS sequence"/>
</dbReference>
<feature type="domain" description="DUF4333" evidence="1">
    <location>
        <begin position="11"/>
        <end position="84"/>
    </location>
</feature>
<dbReference type="PROSITE" id="PS51257">
    <property type="entry name" value="PROKAR_LIPOPROTEIN"/>
    <property type="match status" value="1"/>
</dbReference>
<dbReference type="InterPro" id="IPR025637">
    <property type="entry name" value="DUF4333"/>
</dbReference>
<reference evidence="3" key="1">
    <citation type="journal article" date="2019" name="Int. J. Syst. Evol. Microbiol.">
        <title>The Global Catalogue of Microorganisms (GCM) 10K type strain sequencing project: providing services to taxonomists for standard genome sequencing and annotation.</title>
        <authorList>
            <consortium name="The Broad Institute Genomics Platform"/>
            <consortium name="The Broad Institute Genome Sequencing Center for Infectious Disease"/>
            <person name="Wu L."/>
            <person name="Ma J."/>
        </authorList>
    </citation>
    <scope>NUCLEOTIDE SEQUENCE [LARGE SCALE GENOMIC DNA]</scope>
    <source>
        <strain evidence="3">JCM 31486</strain>
    </source>
</reference>
<dbReference type="EMBL" id="JBHTIS010000288">
    <property type="protein sequence ID" value="MFD1045403.1"/>
    <property type="molecule type" value="Genomic_DNA"/>
</dbReference>
<protein>
    <submittedName>
        <fullName evidence="2">DUF4333 domain-containing protein</fullName>
    </submittedName>
</protein>